<evidence type="ECO:0000256" key="4">
    <source>
        <dbReference type="ARBA" id="ARBA00022679"/>
    </source>
</evidence>
<evidence type="ECO:0000256" key="1">
    <source>
        <dbReference type="ARBA" id="ARBA00000085"/>
    </source>
</evidence>
<evidence type="ECO:0000256" key="2">
    <source>
        <dbReference type="ARBA" id="ARBA00012438"/>
    </source>
</evidence>
<keyword evidence="6" id="KW-0812">Transmembrane</keyword>
<dbReference type="InterPro" id="IPR003594">
    <property type="entry name" value="HATPase_dom"/>
</dbReference>
<comment type="catalytic activity">
    <reaction evidence="1">
        <text>ATP + protein L-histidine = ADP + protein N-phospho-L-histidine.</text>
        <dbReference type="EC" id="2.7.13.3"/>
    </reaction>
</comment>
<dbReference type="EMBL" id="FXUG01000001">
    <property type="protein sequence ID" value="SMP41060.1"/>
    <property type="molecule type" value="Genomic_DNA"/>
</dbReference>
<dbReference type="PANTHER" id="PTHR43304:SF1">
    <property type="entry name" value="PAC DOMAIN-CONTAINING PROTEIN"/>
    <property type="match status" value="1"/>
</dbReference>
<keyword evidence="5" id="KW-0418">Kinase</keyword>
<feature type="domain" description="Histidine kinase" evidence="7">
    <location>
        <begin position="578"/>
        <end position="835"/>
    </location>
</feature>
<evidence type="ECO:0000256" key="5">
    <source>
        <dbReference type="ARBA" id="ARBA00022777"/>
    </source>
</evidence>
<proteinExistence type="predicted"/>
<dbReference type="InterPro" id="IPR001610">
    <property type="entry name" value="PAC"/>
</dbReference>
<organism evidence="10 11">
    <name type="scientific">Neorhodopirellula lusitana</name>
    <dbReference type="NCBI Taxonomy" id="445327"/>
    <lineage>
        <taxon>Bacteria</taxon>
        <taxon>Pseudomonadati</taxon>
        <taxon>Planctomycetota</taxon>
        <taxon>Planctomycetia</taxon>
        <taxon>Pirellulales</taxon>
        <taxon>Pirellulaceae</taxon>
        <taxon>Neorhodopirellula</taxon>
    </lineage>
</organism>
<dbReference type="InterPro" id="IPR052162">
    <property type="entry name" value="Sensor_kinase/Photoreceptor"/>
</dbReference>
<comment type="caution">
    <text evidence="10">The sequence shown here is derived from an EMBL/GenBank/DDBJ whole genome shotgun (WGS) entry which is preliminary data.</text>
</comment>
<feature type="transmembrane region" description="Helical" evidence="6">
    <location>
        <begin position="382"/>
        <end position="405"/>
    </location>
</feature>
<sequence length="841" mass="93204">MNSPRLNSNPASNPKTGLVWLLTIVGLSTLAIVLAMSFWSLICIRADRVAGDALRVEVSEIASRADRIIGTFSSDSLHLLNDQTAIQRLKPEQMESPTIYLAANEPRLADQRITGIVQEIEKLVTEIQTLHDACVRQALQCDRLGRSRANSIEQTENSIHRLHAILQTTQGLRMLDIAKAFRKYRKLEGKPAQLAAQQFLTNWPPQAMHSTEVADLQDLMQLQLRMVSETNQDALIDIRDNQIRLRIDRLRQNLETDPTGTQAITSVQKTNIDTVQDKSTTDNSHASLDDPTHALQQLEESFFGSSVPTDRVSAPPQTETHKIDQVNGLYQNCVQWLTLASQRDSLKAKLADHARKYANVKSKLLRRSSTVTSDSANRATELVAQASMSILVTGLISTIAFLFLARKVARTISSQFKKLSQQSVELADAKDLADKLSLVAKHTSNSVVITDSESKIEWVNDGFRRMTGYQADEVIGRVPGQFLQGPDTDKQTIIHMQKSLSESKGYDVEVVNYRKDGTAYWVEIEVRPILDADGNVMNFIRIESDMTQRKDSEREREVLANELQAAARQAGMAELATDVLHNVGNALNSINVSVQTLRDQIAMPTCDHLTKASQLILEHQQDLTHFFTSDQRGKQLPSFLRALASTSVSDRQAQLTEVGELIEKIEHVNEIVASQKTFSQRRAPREPISPQKVVQEAIKMNIASLVRHGVRLEEDYQSGPDVLLEKHAVVQVIINLIKNAKESVVAANSHENIISVSVKRLVNQVQFSVRDNGKGIARENLIEIFRHGFTTKATGQGFGLHSAANVAQELGGTLSVKSDGEGKGATFTLTVPAMEIAPCVA</sequence>
<keyword evidence="3" id="KW-0597">Phosphoprotein</keyword>
<evidence type="ECO:0000259" key="8">
    <source>
        <dbReference type="PROSITE" id="PS50112"/>
    </source>
</evidence>
<reference evidence="10 11" key="1">
    <citation type="submission" date="2017-05" db="EMBL/GenBank/DDBJ databases">
        <authorList>
            <person name="Varghese N."/>
            <person name="Submissions S."/>
        </authorList>
    </citation>
    <scope>NUCLEOTIDE SEQUENCE [LARGE SCALE GENOMIC DNA]</scope>
    <source>
        <strain evidence="10 11">DSM 25457</strain>
    </source>
</reference>
<dbReference type="SUPFAM" id="SSF55874">
    <property type="entry name" value="ATPase domain of HSP90 chaperone/DNA topoisomerase II/histidine kinase"/>
    <property type="match status" value="1"/>
</dbReference>
<dbReference type="SMART" id="SM00387">
    <property type="entry name" value="HATPase_c"/>
    <property type="match status" value="1"/>
</dbReference>
<dbReference type="PROSITE" id="PS50112">
    <property type="entry name" value="PAS"/>
    <property type="match status" value="1"/>
</dbReference>
<keyword evidence="6" id="KW-0472">Membrane</keyword>
<accession>A0ABY1PQF7</accession>
<keyword evidence="11" id="KW-1185">Reference proteome</keyword>
<keyword evidence="6" id="KW-1133">Transmembrane helix</keyword>
<dbReference type="SUPFAM" id="SSF55785">
    <property type="entry name" value="PYP-like sensor domain (PAS domain)"/>
    <property type="match status" value="1"/>
</dbReference>
<dbReference type="SMART" id="SM00091">
    <property type="entry name" value="PAS"/>
    <property type="match status" value="1"/>
</dbReference>
<dbReference type="CDD" id="cd00130">
    <property type="entry name" value="PAS"/>
    <property type="match status" value="1"/>
</dbReference>
<evidence type="ECO:0000256" key="3">
    <source>
        <dbReference type="ARBA" id="ARBA00022553"/>
    </source>
</evidence>
<feature type="domain" description="PAC" evidence="9">
    <location>
        <begin position="506"/>
        <end position="558"/>
    </location>
</feature>
<dbReference type="NCBIfam" id="TIGR00229">
    <property type="entry name" value="sensory_box"/>
    <property type="match status" value="1"/>
</dbReference>
<dbReference type="PRINTS" id="PR00344">
    <property type="entry name" value="BCTRLSENSOR"/>
</dbReference>
<dbReference type="InterPro" id="IPR000014">
    <property type="entry name" value="PAS"/>
</dbReference>
<dbReference type="SMART" id="SM00086">
    <property type="entry name" value="PAC"/>
    <property type="match status" value="1"/>
</dbReference>
<dbReference type="Gene3D" id="3.30.565.10">
    <property type="entry name" value="Histidine kinase-like ATPase, C-terminal domain"/>
    <property type="match status" value="1"/>
</dbReference>
<feature type="domain" description="PAS" evidence="8">
    <location>
        <begin position="432"/>
        <end position="477"/>
    </location>
</feature>
<dbReference type="PROSITE" id="PS50113">
    <property type="entry name" value="PAC"/>
    <property type="match status" value="1"/>
</dbReference>
<dbReference type="RefSeq" id="WP_283430755.1">
    <property type="nucleotide sequence ID" value="NZ_FXUG01000001.1"/>
</dbReference>
<dbReference type="InterPro" id="IPR035965">
    <property type="entry name" value="PAS-like_dom_sf"/>
</dbReference>
<dbReference type="Pfam" id="PF02518">
    <property type="entry name" value="HATPase_c"/>
    <property type="match status" value="1"/>
</dbReference>
<gene>
    <name evidence="10" type="ORF">SAMN06265222_101527</name>
</gene>
<dbReference type="InterPro" id="IPR004358">
    <property type="entry name" value="Sig_transdc_His_kin-like_C"/>
</dbReference>
<evidence type="ECO:0000313" key="10">
    <source>
        <dbReference type="EMBL" id="SMP41060.1"/>
    </source>
</evidence>
<dbReference type="PANTHER" id="PTHR43304">
    <property type="entry name" value="PHYTOCHROME-LIKE PROTEIN CPH1"/>
    <property type="match status" value="1"/>
</dbReference>
<keyword evidence="4" id="KW-0808">Transferase</keyword>
<name>A0ABY1PQF7_9BACT</name>
<dbReference type="PROSITE" id="PS50109">
    <property type="entry name" value="HIS_KIN"/>
    <property type="match status" value="1"/>
</dbReference>
<dbReference type="InterPro" id="IPR036890">
    <property type="entry name" value="HATPase_C_sf"/>
</dbReference>
<dbReference type="Pfam" id="PF13426">
    <property type="entry name" value="PAS_9"/>
    <property type="match status" value="1"/>
</dbReference>
<dbReference type="Gene3D" id="3.30.450.20">
    <property type="entry name" value="PAS domain"/>
    <property type="match status" value="1"/>
</dbReference>
<dbReference type="InterPro" id="IPR000700">
    <property type="entry name" value="PAS-assoc_C"/>
</dbReference>
<protein>
    <recommendedName>
        <fullName evidence="2">histidine kinase</fullName>
        <ecNumber evidence="2">2.7.13.3</ecNumber>
    </recommendedName>
</protein>
<evidence type="ECO:0000259" key="7">
    <source>
        <dbReference type="PROSITE" id="PS50109"/>
    </source>
</evidence>
<dbReference type="InterPro" id="IPR005467">
    <property type="entry name" value="His_kinase_dom"/>
</dbReference>
<dbReference type="EC" id="2.7.13.3" evidence="2"/>
<feature type="transmembrane region" description="Helical" evidence="6">
    <location>
        <begin position="20"/>
        <end position="42"/>
    </location>
</feature>
<evidence type="ECO:0000259" key="9">
    <source>
        <dbReference type="PROSITE" id="PS50113"/>
    </source>
</evidence>
<dbReference type="Proteomes" id="UP001158067">
    <property type="component" value="Unassembled WGS sequence"/>
</dbReference>
<evidence type="ECO:0000256" key="6">
    <source>
        <dbReference type="SAM" id="Phobius"/>
    </source>
</evidence>
<evidence type="ECO:0000313" key="11">
    <source>
        <dbReference type="Proteomes" id="UP001158067"/>
    </source>
</evidence>